<dbReference type="AlphaFoldDB" id="A0AAD5S532"/>
<reference evidence="2" key="1">
    <citation type="submission" date="2020-05" db="EMBL/GenBank/DDBJ databases">
        <title>Phylogenomic resolution of chytrid fungi.</title>
        <authorList>
            <person name="Stajich J.E."/>
            <person name="Amses K."/>
            <person name="Simmons R."/>
            <person name="Seto K."/>
            <person name="Myers J."/>
            <person name="Bonds A."/>
            <person name="Quandt C.A."/>
            <person name="Barry K."/>
            <person name="Liu P."/>
            <person name="Grigoriev I."/>
            <person name="Longcore J.E."/>
            <person name="James T.Y."/>
        </authorList>
    </citation>
    <scope>NUCLEOTIDE SEQUENCE</scope>
    <source>
        <strain evidence="2">JEL0318</strain>
    </source>
</reference>
<keyword evidence="3" id="KW-1185">Reference proteome</keyword>
<proteinExistence type="predicted"/>
<gene>
    <name evidence="2" type="ORF">HK097_000869</name>
</gene>
<evidence type="ECO:0000313" key="3">
    <source>
        <dbReference type="Proteomes" id="UP001212841"/>
    </source>
</evidence>
<dbReference type="Proteomes" id="UP001212841">
    <property type="component" value="Unassembled WGS sequence"/>
</dbReference>
<organism evidence="2 3">
    <name type="scientific">Rhizophlyctis rosea</name>
    <dbReference type="NCBI Taxonomy" id="64517"/>
    <lineage>
        <taxon>Eukaryota</taxon>
        <taxon>Fungi</taxon>
        <taxon>Fungi incertae sedis</taxon>
        <taxon>Chytridiomycota</taxon>
        <taxon>Chytridiomycota incertae sedis</taxon>
        <taxon>Chytridiomycetes</taxon>
        <taxon>Rhizophlyctidales</taxon>
        <taxon>Rhizophlyctidaceae</taxon>
        <taxon>Rhizophlyctis</taxon>
    </lineage>
</organism>
<protein>
    <submittedName>
        <fullName evidence="2">Uncharacterized protein</fullName>
    </submittedName>
</protein>
<evidence type="ECO:0000313" key="2">
    <source>
        <dbReference type="EMBL" id="KAJ3046424.1"/>
    </source>
</evidence>
<feature type="compositionally biased region" description="Polar residues" evidence="1">
    <location>
        <begin position="142"/>
        <end position="155"/>
    </location>
</feature>
<feature type="region of interest" description="Disordered" evidence="1">
    <location>
        <begin position="264"/>
        <end position="285"/>
    </location>
</feature>
<sequence>MKVPFLTFTTTKILFETGRLEGGYKSIYEECLHDPTVHKRMFKALTAQAVITACHSAIGCLRCYYRDCDENIEKDKFKWLHKICRYQKSHFIPSARDEFQQYHHKEQLVQAAVTVDTADGLQSEHDERERKRRRTEAGHISMNGSGSSRGQTSDVSAEEAAASTLMTIGNHAPAQGPNKTQARTEELEHFISRYHLIVDIPQMHFHHKSKTLHVDLHDVCLQTFDDERDAEMVGVRKKYTNSRYHSCLQQLHLVKAEVGQCVSGGSSTSDHDSDDEAEHVQQSDIPTALQESYAAGLKSMEHGSVHTIADKCYRMFTSDHKHNFIISSDTTELEYRSAIVDVIFAEIFQSRWMTYRPGEQHNTLMAMDRAVQQEDENARGPLHDGIGWVSFDTVKIPLLLVEVVAGPAMRDAAKERTDCEKLLKSLATSVSVQAEMGGDVDGEVKKHLKAFGLLVYQTTVRVLEARYVNEHFVVKQVDFARIPGSIQHWRELGRLLECLVQVKYLLKKGYDALKTIVKPHASLPSAAVSVTPAKGLKRKGAGIRKTGKAKEENDDV</sequence>
<feature type="region of interest" description="Disordered" evidence="1">
    <location>
        <begin position="118"/>
        <end position="155"/>
    </location>
</feature>
<dbReference type="EMBL" id="JADGJD010001170">
    <property type="protein sequence ID" value="KAJ3046424.1"/>
    <property type="molecule type" value="Genomic_DNA"/>
</dbReference>
<evidence type="ECO:0000256" key="1">
    <source>
        <dbReference type="SAM" id="MobiDB-lite"/>
    </source>
</evidence>
<accession>A0AAD5S532</accession>
<name>A0AAD5S532_9FUNG</name>
<comment type="caution">
    <text evidence="2">The sequence shown here is derived from an EMBL/GenBank/DDBJ whole genome shotgun (WGS) entry which is preliminary data.</text>
</comment>